<dbReference type="InterPro" id="IPR029063">
    <property type="entry name" value="SAM-dependent_MTases_sf"/>
</dbReference>
<protein>
    <submittedName>
        <fullName evidence="1">Class I SAM-dependent methyltransferase</fullName>
    </submittedName>
</protein>
<accession>A0A7L7KQD4</accession>
<dbReference type="KEGG" id="xcl:G4Z02_01595"/>
<proteinExistence type="predicted"/>
<dbReference type="EMBL" id="CP048914">
    <property type="protein sequence ID" value="QMS84492.1"/>
    <property type="molecule type" value="Genomic_DNA"/>
</dbReference>
<name>A0A7L7KQD4_9MOLU</name>
<keyword evidence="1" id="KW-0489">Methyltransferase</keyword>
<evidence type="ECO:0000313" key="2">
    <source>
        <dbReference type="Proteomes" id="UP000514720"/>
    </source>
</evidence>
<keyword evidence="2" id="KW-1185">Reference proteome</keyword>
<dbReference type="Gene3D" id="3.40.50.150">
    <property type="entry name" value="Vaccinia Virus protein VP39"/>
    <property type="match status" value="1"/>
</dbReference>
<keyword evidence="1" id="KW-0808">Transferase</keyword>
<dbReference type="Pfam" id="PF13489">
    <property type="entry name" value="Methyltransf_23"/>
    <property type="match status" value="1"/>
</dbReference>
<dbReference type="SUPFAM" id="SSF53335">
    <property type="entry name" value="S-adenosyl-L-methionine-dependent methyltransferases"/>
    <property type="match status" value="1"/>
</dbReference>
<organism evidence="1 2">
    <name type="scientific">Candidatus Xianfuyuplasma coldseepsis</name>
    <dbReference type="NCBI Taxonomy" id="2782163"/>
    <lineage>
        <taxon>Bacteria</taxon>
        <taxon>Bacillati</taxon>
        <taxon>Mycoplasmatota</taxon>
        <taxon>Mollicutes</taxon>
        <taxon>Candidatus Izemoplasmatales</taxon>
        <taxon>Candidatus Izemoplasmataceae</taxon>
        <taxon>Candidatus Xianfuyuplasma</taxon>
    </lineage>
</organism>
<gene>
    <name evidence="1" type="ORF">G4Z02_01595</name>
</gene>
<dbReference type="AlphaFoldDB" id="A0A7L7KQD4"/>
<dbReference type="GO" id="GO:0008168">
    <property type="term" value="F:methyltransferase activity"/>
    <property type="evidence" value="ECO:0007669"/>
    <property type="project" value="UniProtKB-KW"/>
</dbReference>
<dbReference type="GO" id="GO:0032259">
    <property type="term" value="P:methylation"/>
    <property type="evidence" value="ECO:0007669"/>
    <property type="project" value="UniProtKB-KW"/>
</dbReference>
<dbReference type="CDD" id="cd02440">
    <property type="entry name" value="AdoMet_MTases"/>
    <property type="match status" value="1"/>
</dbReference>
<dbReference type="RefSeq" id="WP_258878105.1">
    <property type="nucleotide sequence ID" value="NZ_CP048914.1"/>
</dbReference>
<dbReference type="Proteomes" id="UP000514720">
    <property type="component" value="Chromosome"/>
</dbReference>
<sequence>MSNNDVATTNFCILCGQETHPLTDPQYPYSYHVCDHCQLIVKDPTCYPSLTQEEYRYQQHNNDESSDGYIAYMDTFIRNHIAPLRGIETILDFGSGPYPMLTNRLLLQGYHVEYYDPFFHDDPSYRNKTYDAIVLVEVLEHMHHPLDELKKLLPLLREGGYLIIRTRFRNMDEMGFCTWWYRRDETHVAFFNTTTFQYLTTIFPLHIIHNNYYDVVVFQKQ</sequence>
<reference evidence="1 2" key="1">
    <citation type="submission" date="2020-02" db="EMBL/GenBank/DDBJ databases">
        <authorList>
            <person name="Zheng R.K."/>
            <person name="Sun C.M."/>
        </authorList>
    </citation>
    <scope>NUCLEOTIDE SEQUENCE [LARGE SCALE GENOMIC DNA]</scope>
    <source>
        <strain evidence="2">zrk13</strain>
    </source>
</reference>
<evidence type="ECO:0000313" key="1">
    <source>
        <dbReference type="EMBL" id="QMS84492.1"/>
    </source>
</evidence>